<accession>A0AA39LMZ6</accession>
<feature type="transmembrane region" description="Helical" evidence="1">
    <location>
        <begin position="60"/>
        <end position="82"/>
    </location>
</feature>
<feature type="transmembrane region" description="Helical" evidence="1">
    <location>
        <begin position="88"/>
        <end position="106"/>
    </location>
</feature>
<dbReference type="EMBL" id="JAUCMV010000004">
    <property type="protein sequence ID" value="KAK0402979.1"/>
    <property type="molecule type" value="Genomic_DNA"/>
</dbReference>
<dbReference type="Proteomes" id="UP001175271">
    <property type="component" value="Unassembled WGS sequence"/>
</dbReference>
<keyword evidence="3" id="KW-1185">Reference proteome</keyword>
<proteinExistence type="predicted"/>
<evidence type="ECO:0000313" key="2">
    <source>
        <dbReference type="EMBL" id="KAK0402979.1"/>
    </source>
</evidence>
<feature type="transmembrane region" description="Helical" evidence="1">
    <location>
        <begin position="126"/>
        <end position="148"/>
    </location>
</feature>
<organism evidence="2 3">
    <name type="scientific">Steinernema hermaphroditum</name>
    <dbReference type="NCBI Taxonomy" id="289476"/>
    <lineage>
        <taxon>Eukaryota</taxon>
        <taxon>Metazoa</taxon>
        <taxon>Ecdysozoa</taxon>
        <taxon>Nematoda</taxon>
        <taxon>Chromadorea</taxon>
        <taxon>Rhabditida</taxon>
        <taxon>Tylenchina</taxon>
        <taxon>Panagrolaimomorpha</taxon>
        <taxon>Strongyloidoidea</taxon>
        <taxon>Steinernematidae</taxon>
        <taxon>Steinernema</taxon>
    </lineage>
</organism>
<evidence type="ECO:0000313" key="3">
    <source>
        <dbReference type="Proteomes" id="UP001175271"/>
    </source>
</evidence>
<gene>
    <name evidence="2" type="ORF">QR680_016651</name>
</gene>
<sequence>MIQLIAGSRCQFCGAKRCREGLANIMRLGRPETEFCHVPKPEAARLCCGVVDVIKESCRIAYLTGVRIMLGLLIFIANYTFFGYLHDSQWIMLGWILLDIPCGLLLCRGLSKDNWRHLVPFFFNELLNAVLEFVLSAGFLLYILGIHVREVAFLRKEVIKILVQESFDTKSYMWLWDALAGAIFVVLVFCVLWKIWNMRIIYKCGCYFRKREAYRKRQIVRYYYA</sequence>
<name>A0AA39LMZ6_9BILA</name>
<keyword evidence="1" id="KW-0472">Membrane</keyword>
<comment type="caution">
    <text evidence="2">The sequence shown here is derived from an EMBL/GenBank/DDBJ whole genome shotgun (WGS) entry which is preliminary data.</text>
</comment>
<dbReference type="AlphaFoldDB" id="A0AA39LMZ6"/>
<keyword evidence="1" id="KW-0812">Transmembrane</keyword>
<reference evidence="2" key="1">
    <citation type="submission" date="2023-06" db="EMBL/GenBank/DDBJ databases">
        <title>Genomic analysis of the entomopathogenic nematode Steinernema hermaphroditum.</title>
        <authorList>
            <person name="Schwarz E.M."/>
            <person name="Heppert J.K."/>
            <person name="Baniya A."/>
            <person name="Schwartz H.T."/>
            <person name="Tan C.-H."/>
            <person name="Antoshechkin I."/>
            <person name="Sternberg P.W."/>
            <person name="Goodrich-Blair H."/>
            <person name="Dillman A.R."/>
        </authorList>
    </citation>
    <scope>NUCLEOTIDE SEQUENCE</scope>
    <source>
        <strain evidence="2">PS9179</strain>
        <tissue evidence="2">Whole animal</tissue>
    </source>
</reference>
<feature type="transmembrane region" description="Helical" evidence="1">
    <location>
        <begin position="173"/>
        <end position="193"/>
    </location>
</feature>
<keyword evidence="1" id="KW-1133">Transmembrane helix</keyword>
<protein>
    <submittedName>
        <fullName evidence="2">Uncharacterized protein</fullName>
    </submittedName>
</protein>
<evidence type="ECO:0000256" key="1">
    <source>
        <dbReference type="SAM" id="Phobius"/>
    </source>
</evidence>